<organism evidence="3">
    <name type="scientific">Calcidiscus leptoporus</name>
    <dbReference type="NCBI Taxonomy" id="127549"/>
    <lineage>
        <taxon>Eukaryota</taxon>
        <taxon>Haptista</taxon>
        <taxon>Haptophyta</taxon>
        <taxon>Prymnesiophyceae</taxon>
        <taxon>Coccolithales</taxon>
        <taxon>Calcidiscaceae</taxon>
        <taxon>Calcidiscus</taxon>
    </lineage>
</organism>
<dbReference type="GO" id="GO:0051879">
    <property type="term" value="F:Hsp90 protein binding"/>
    <property type="evidence" value="ECO:0007669"/>
    <property type="project" value="InterPro"/>
</dbReference>
<evidence type="ECO:0000313" key="3">
    <source>
        <dbReference type="EMBL" id="CAD8538397.1"/>
    </source>
</evidence>
<reference evidence="3" key="1">
    <citation type="submission" date="2021-01" db="EMBL/GenBank/DDBJ databases">
        <authorList>
            <person name="Corre E."/>
            <person name="Pelletier E."/>
            <person name="Niang G."/>
            <person name="Scheremetjew M."/>
            <person name="Finn R."/>
            <person name="Kale V."/>
            <person name="Holt S."/>
            <person name="Cochrane G."/>
            <person name="Meng A."/>
            <person name="Brown T."/>
            <person name="Cohen L."/>
        </authorList>
    </citation>
    <scope>NUCLEOTIDE SEQUENCE</scope>
    <source>
        <strain evidence="3">RCC1130</strain>
    </source>
</reference>
<dbReference type="Gene3D" id="2.60.40.790">
    <property type="match status" value="1"/>
</dbReference>
<feature type="domain" description="CS" evidence="2">
    <location>
        <begin position="9"/>
        <end position="96"/>
    </location>
</feature>
<proteinExistence type="inferred from homology"/>
<accession>A0A7S0J1N2</accession>
<name>A0A7S0J1N2_9EUKA</name>
<dbReference type="InterPro" id="IPR008978">
    <property type="entry name" value="HSP20-like_chaperone"/>
</dbReference>
<dbReference type="GO" id="GO:0051087">
    <property type="term" value="F:protein-folding chaperone binding"/>
    <property type="evidence" value="ECO:0007669"/>
    <property type="project" value="TreeGrafter"/>
</dbReference>
<evidence type="ECO:0000259" key="2">
    <source>
        <dbReference type="PROSITE" id="PS51203"/>
    </source>
</evidence>
<dbReference type="PROSITE" id="PS51203">
    <property type="entry name" value="CS"/>
    <property type="match status" value="1"/>
</dbReference>
<dbReference type="InterPro" id="IPR045250">
    <property type="entry name" value="p23-like"/>
</dbReference>
<dbReference type="SUPFAM" id="SSF49764">
    <property type="entry name" value="HSP20-like chaperones"/>
    <property type="match status" value="1"/>
</dbReference>
<dbReference type="PANTHER" id="PTHR22932">
    <property type="entry name" value="TELOMERASE-BINDING PROTEIN P23 HSP90 CO-CHAPERONE"/>
    <property type="match status" value="1"/>
</dbReference>
<dbReference type="InterPro" id="IPR007052">
    <property type="entry name" value="CS_dom"/>
</dbReference>
<dbReference type="GO" id="GO:0051131">
    <property type="term" value="P:chaperone-mediated protein complex assembly"/>
    <property type="evidence" value="ECO:0007669"/>
    <property type="project" value="TreeGrafter"/>
</dbReference>
<gene>
    <name evidence="3" type="ORF">CLEP1334_LOCUS13680</name>
</gene>
<evidence type="ECO:0000256" key="1">
    <source>
        <dbReference type="ARBA" id="ARBA00025733"/>
    </source>
</evidence>
<dbReference type="GO" id="GO:0005829">
    <property type="term" value="C:cytosol"/>
    <property type="evidence" value="ECO:0007669"/>
    <property type="project" value="TreeGrafter"/>
</dbReference>
<dbReference type="AlphaFoldDB" id="A0A7S0J1N2"/>
<dbReference type="GO" id="GO:0006457">
    <property type="term" value="P:protein folding"/>
    <property type="evidence" value="ECO:0007669"/>
    <property type="project" value="TreeGrafter"/>
</dbReference>
<protein>
    <recommendedName>
        <fullName evidence="2">CS domain-containing protein</fullName>
    </recommendedName>
</protein>
<dbReference type="GO" id="GO:0005634">
    <property type="term" value="C:nucleus"/>
    <property type="evidence" value="ECO:0007669"/>
    <property type="project" value="TreeGrafter"/>
</dbReference>
<sequence length="172" mass="19092">MIEGGTIIPTGVRVQWSERQDRISLQIEVTEPEEPSVSISDDGVVLISLISDEQQLTVRLQLLREVDASKTRWSASGRGLGFDIYKLGVGRWGRLVKGVAPANVKVDWASYVDEEEEMEVKSNPLGHDIYKMRGAMGKGWGSNVTQLTAARQQAAKINTYKEGEEEELITLC</sequence>
<comment type="similarity">
    <text evidence="1">Belongs to the p23/wos2 family.</text>
</comment>
<dbReference type="PANTHER" id="PTHR22932:SF1">
    <property type="entry name" value="CO-CHAPERONE PROTEIN DAF-41"/>
    <property type="match status" value="1"/>
</dbReference>
<dbReference type="EMBL" id="HBER01027174">
    <property type="protein sequence ID" value="CAD8538397.1"/>
    <property type="molecule type" value="Transcribed_RNA"/>
</dbReference>